<feature type="compositionally biased region" description="Gly residues" evidence="3">
    <location>
        <begin position="498"/>
        <end position="508"/>
    </location>
</feature>
<dbReference type="GeneID" id="9622361"/>
<feature type="compositionally biased region" description="Gly residues" evidence="3">
    <location>
        <begin position="684"/>
        <end position="704"/>
    </location>
</feature>
<keyword evidence="1 2" id="KW-0175">Coiled coil</keyword>
<dbReference type="PANTHER" id="PTHR21502">
    <property type="entry name" value="ZINC FINGER PROTEIN DZIP1"/>
    <property type="match status" value="1"/>
</dbReference>
<feature type="region of interest" description="Disordered" evidence="3">
    <location>
        <begin position="801"/>
        <end position="837"/>
    </location>
</feature>
<dbReference type="InterPro" id="IPR032714">
    <property type="entry name" value="DZIP1_N"/>
</dbReference>
<feature type="compositionally biased region" description="Polar residues" evidence="3">
    <location>
        <begin position="711"/>
        <end position="731"/>
    </location>
</feature>
<organism evidence="6">
    <name type="scientific">Volvox carteri f. nagariensis</name>
    <dbReference type="NCBI Taxonomy" id="3068"/>
    <lineage>
        <taxon>Eukaryota</taxon>
        <taxon>Viridiplantae</taxon>
        <taxon>Chlorophyta</taxon>
        <taxon>core chlorophytes</taxon>
        <taxon>Chlorophyceae</taxon>
        <taxon>CS clade</taxon>
        <taxon>Chlamydomonadales</taxon>
        <taxon>Volvocaceae</taxon>
        <taxon>Volvox</taxon>
    </lineage>
</organism>
<dbReference type="AlphaFoldDB" id="D8U3R1"/>
<dbReference type="RefSeq" id="XP_002953263.1">
    <property type="nucleotide sequence ID" value="XM_002953217.1"/>
</dbReference>
<reference evidence="5 6" key="1">
    <citation type="journal article" date="2010" name="Science">
        <title>Genomic analysis of organismal complexity in the multicellular green alga Volvox carteri.</title>
        <authorList>
            <person name="Prochnik S.E."/>
            <person name="Umen J."/>
            <person name="Nedelcu A.M."/>
            <person name="Hallmann A."/>
            <person name="Miller S.M."/>
            <person name="Nishii I."/>
            <person name="Ferris P."/>
            <person name="Kuo A."/>
            <person name="Mitros T."/>
            <person name="Fritz-Laylin L.K."/>
            <person name="Hellsten U."/>
            <person name="Chapman J."/>
            <person name="Simakov O."/>
            <person name="Rensing S.A."/>
            <person name="Terry A."/>
            <person name="Pangilinan J."/>
            <person name="Kapitonov V."/>
            <person name="Jurka J."/>
            <person name="Salamov A."/>
            <person name="Shapiro H."/>
            <person name="Schmutz J."/>
            <person name="Grimwood J."/>
            <person name="Lindquist E."/>
            <person name="Lucas S."/>
            <person name="Grigoriev I.V."/>
            <person name="Schmitt R."/>
            <person name="Kirk D."/>
            <person name="Rokhsar D.S."/>
        </authorList>
    </citation>
    <scope>NUCLEOTIDE SEQUENCE [LARGE SCALE GENOMIC DNA]</scope>
    <source>
        <strain evidence="6">f. Nagariensis / Eve</strain>
    </source>
</reference>
<dbReference type="InterPro" id="IPR051241">
    <property type="entry name" value="DZIP_RILPL"/>
</dbReference>
<keyword evidence="6" id="KW-1185">Reference proteome</keyword>
<feature type="region of interest" description="Disordered" evidence="3">
    <location>
        <begin position="667"/>
        <end position="731"/>
    </location>
</feature>
<dbReference type="EMBL" id="GL378356">
    <property type="protein sequence ID" value="EFJ45573.1"/>
    <property type="molecule type" value="Genomic_DNA"/>
</dbReference>
<protein>
    <recommendedName>
        <fullName evidence="4">Cilium assembly protein DZIP1 N-terminal domain-containing protein</fullName>
    </recommendedName>
</protein>
<name>D8U3R1_VOLCA</name>
<dbReference type="Proteomes" id="UP000001058">
    <property type="component" value="Unassembled WGS sequence"/>
</dbReference>
<feature type="domain" description="Cilium assembly protein DZIP1 N-terminal" evidence="4">
    <location>
        <begin position="14"/>
        <end position="88"/>
    </location>
</feature>
<sequence length="837" mass="85166">MATRQPLALSLAGFQFTYRNNYFDWRLLHGIDIDTVIRLTDVQAVEDCLDTLQRGSFAAERDRLSPANCVQLFRLLQLAVEYCGHLRAAHALLLECYNTATAAAESWKAAARSYLEVGSVFVSESVTLGSLSRGPLDATDAAKAVLEAADREYNLALDALEASGKRGEWRRGNIRRAEDSRARHFRFRKQRTEISWSTLNAADVDRLVSSLDVGLLEGLLPNLTYGSITNEDDEQLTPHHFGQLIPLGQAALDYVLWQANATGALMEQAMAGLQAACADIPTLTSATQELHAEITSLLLGGQPQTQNQNQILNQPGLGLVAGIMTPSGGGGGGAGLPDVGGSAAAGGGGGDVGGLGSAVPWASASADLSQQYGQIPVLLLHGPPFQTQYGGRPGLIFQGLTRTSSPAPLRPVSGGPGGAPQELVAAASLISGGGAGGAGGGSGGTAGGGFPVLELHSRATELNHKVDVIEQDLRMERSKTEEMRRILTDIRDRLNQRPGGGGGGGGSTGTMTQQGPGGGGGGDGGLSPAESLTFPSATAYISPLDITAAQGLATYSAFVNTPSAAAAAGGGGGGSRYGSAAGVSISGLPQSDMGPTKVRVFVDEDAIREQERQRAVQVLARQAEKLKQQMLREHQERRLVASGGIPSTSPPALGGVANRASSVQHLIGGKEGPRHSRQSSREGIGIGSGIGMGGGGGGGGGGGSSRRPGTPQYTQPPDYSSDPEQQLQPSRQQVMYGSYEPQVVMVASSSRHGSSGGAGSGGGGAAPGGGSRPPKPFSRLSGMHGSLGDLPMASAAVAGVYGMAGGSGGGSRSGTASGGPGQEGRSGGGGSGAFIAE</sequence>
<evidence type="ECO:0000256" key="1">
    <source>
        <dbReference type="ARBA" id="ARBA00023054"/>
    </source>
</evidence>
<evidence type="ECO:0000313" key="5">
    <source>
        <dbReference type="EMBL" id="EFJ45573.1"/>
    </source>
</evidence>
<feature type="domain" description="Cilium assembly protein DZIP1 N-terminal" evidence="4">
    <location>
        <begin position="185"/>
        <end position="293"/>
    </location>
</feature>
<dbReference type="Pfam" id="PF13815">
    <property type="entry name" value="Dzip-like_N"/>
    <property type="match status" value="2"/>
</dbReference>
<feature type="coiled-coil region" evidence="2">
    <location>
        <begin position="609"/>
        <end position="636"/>
    </location>
</feature>
<evidence type="ECO:0000256" key="2">
    <source>
        <dbReference type="SAM" id="Coils"/>
    </source>
</evidence>
<feature type="region of interest" description="Disordered" evidence="3">
    <location>
        <begin position="748"/>
        <end position="785"/>
    </location>
</feature>
<evidence type="ECO:0000256" key="3">
    <source>
        <dbReference type="SAM" id="MobiDB-lite"/>
    </source>
</evidence>
<dbReference type="GO" id="GO:0005737">
    <property type="term" value="C:cytoplasm"/>
    <property type="evidence" value="ECO:0007669"/>
    <property type="project" value="UniProtKB-SubCell"/>
</dbReference>
<feature type="compositionally biased region" description="Gly residues" evidence="3">
    <location>
        <begin position="754"/>
        <end position="771"/>
    </location>
</feature>
<feature type="region of interest" description="Disordered" evidence="3">
    <location>
        <begin position="491"/>
        <end position="530"/>
    </location>
</feature>
<evidence type="ECO:0000313" key="6">
    <source>
        <dbReference type="Proteomes" id="UP000001058"/>
    </source>
</evidence>
<dbReference type="InParanoid" id="D8U3R1"/>
<dbReference type="PANTHER" id="PTHR21502:SF3">
    <property type="entry name" value="CILIUM ASSEMBLY PROTEIN DZIP1L"/>
    <property type="match status" value="1"/>
</dbReference>
<dbReference type="OrthoDB" id="515971at2759"/>
<dbReference type="GO" id="GO:0008270">
    <property type="term" value="F:zinc ion binding"/>
    <property type="evidence" value="ECO:0007669"/>
    <property type="project" value="UniProtKB-KW"/>
</dbReference>
<accession>D8U3R1</accession>
<feature type="compositionally biased region" description="Gly residues" evidence="3">
    <location>
        <begin position="802"/>
        <end position="837"/>
    </location>
</feature>
<dbReference type="KEGG" id="vcn:VOLCADRAFT_94032"/>
<gene>
    <name evidence="5" type="ORF">VOLCADRAFT_94032</name>
</gene>
<feature type="compositionally biased region" description="Gly residues" evidence="3">
    <location>
        <begin position="515"/>
        <end position="525"/>
    </location>
</feature>
<proteinExistence type="predicted"/>
<evidence type="ECO:0000259" key="4">
    <source>
        <dbReference type="Pfam" id="PF13815"/>
    </source>
</evidence>